<proteinExistence type="predicted"/>
<evidence type="ECO:0000313" key="3">
    <source>
        <dbReference type="Proteomes" id="UP000657931"/>
    </source>
</evidence>
<feature type="coiled-coil region" evidence="1">
    <location>
        <begin position="130"/>
        <end position="164"/>
    </location>
</feature>
<reference evidence="2 3" key="1">
    <citation type="submission" date="2020-08" db="EMBL/GenBank/DDBJ databases">
        <title>A Genomic Blueprint of the Chicken Gut Microbiome.</title>
        <authorList>
            <person name="Gilroy R."/>
            <person name="Ravi A."/>
            <person name="Getino M."/>
            <person name="Pursley I."/>
            <person name="Horton D.L."/>
            <person name="Alikhan N.-F."/>
            <person name="Baker D."/>
            <person name="Gharbi K."/>
            <person name="Hall N."/>
            <person name="Watson M."/>
            <person name="Adriaenssens E.M."/>
            <person name="Foster-Nyarko E."/>
            <person name="Jarju S."/>
            <person name="Secka A."/>
            <person name="Antonio M."/>
            <person name="Oren A."/>
            <person name="Chaudhuri R."/>
            <person name="La Ragione R.M."/>
            <person name="Hildebrand F."/>
            <person name="Pallen M.J."/>
        </authorList>
    </citation>
    <scope>NUCLEOTIDE SEQUENCE [LARGE SCALE GENOMIC DNA]</scope>
    <source>
        <strain evidence="2 3">Sa5YUA1</strain>
    </source>
</reference>
<name>A0ABR8QSK9_9BACI</name>
<protein>
    <recommendedName>
        <fullName evidence="4">CBS domain-containing protein</fullName>
    </recommendedName>
</protein>
<evidence type="ECO:0000313" key="2">
    <source>
        <dbReference type="EMBL" id="MBD7938531.1"/>
    </source>
</evidence>
<accession>A0ABR8QSK9</accession>
<evidence type="ECO:0000256" key="1">
    <source>
        <dbReference type="SAM" id="Coils"/>
    </source>
</evidence>
<keyword evidence="1" id="KW-0175">Coiled coil</keyword>
<comment type="caution">
    <text evidence="2">The sequence shown here is derived from an EMBL/GenBank/DDBJ whole genome shotgun (WGS) entry which is preliminary data.</text>
</comment>
<sequence length="238" mass="27634">MKSRGRKPKLYPKDILLKIIDDFLKAHVNVQIIKYKEIFSYALEEYNNGILNFKLSEDFWRKPGRQGKLLIDEINKKRSALIDNNNQFIGIISTNDVINRFSQDTPATKKKVINQLKVNEYGFRRISTRYNQLKEKEAKMTQEIIDLKAEIVNLKNNNEIYQNVLFQWANLSSIKDLGLINLITTGKTRSATVEQLFKDIFKEQPNKAMLELNTENAIENVVSLPNKGKNTLIEDLDL</sequence>
<gene>
    <name evidence="2" type="ORF">H9655_15955</name>
</gene>
<keyword evidence="3" id="KW-1185">Reference proteome</keyword>
<organism evidence="2 3">
    <name type="scientific">Cytobacillus stercorigallinarum</name>
    <dbReference type="NCBI Taxonomy" id="2762240"/>
    <lineage>
        <taxon>Bacteria</taxon>
        <taxon>Bacillati</taxon>
        <taxon>Bacillota</taxon>
        <taxon>Bacilli</taxon>
        <taxon>Bacillales</taxon>
        <taxon>Bacillaceae</taxon>
        <taxon>Cytobacillus</taxon>
    </lineage>
</organism>
<dbReference type="Proteomes" id="UP000657931">
    <property type="component" value="Unassembled WGS sequence"/>
</dbReference>
<evidence type="ECO:0008006" key="4">
    <source>
        <dbReference type="Google" id="ProtNLM"/>
    </source>
</evidence>
<dbReference type="RefSeq" id="WP_191815834.1">
    <property type="nucleotide sequence ID" value="NZ_JACSQT010000008.1"/>
</dbReference>
<dbReference type="EMBL" id="JACSQT010000008">
    <property type="protein sequence ID" value="MBD7938531.1"/>
    <property type="molecule type" value="Genomic_DNA"/>
</dbReference>